<proteinExistence type="predicted"/>
<keyword evidence="1" id="KW-0732">Signal</keyword>
<dbReference type="EMBL" id="AP024202">
    <property type="protein sequence ID" value="BCN92229.1"/>
    <property type="molecule type" value="Genomic_DNA"/>
</dbReference>
<accession>A0ABN6CUM5</accession>
<gene>
    <name evidence="2" type="ORF">THMIRHAM_00140</name>
</gene>
<name>A0ABN6CUM5_9GAMM</name>
<dbReference type="InterPro" id="IPR025245">
    <property type="entry name" value="DUF4197"/>
</dbReference>
<evidence type="ECO:0000313" key="3">
    <source>
        <dbReference type="Proteomes" id="UP001054820"/>
    </source>
</evidence>
<reference evidence="2" key="1">
    <citation type="journal article" date="2022" name="Arch. Microbiol.">
        <title>Thiomicrorhabdus immobilis sp. nov., a mesophilic sulfur-oxidizing bacterium isolated from sediment of a brackish lake in northern Japan.</title>
        <authorList>
            <person name="Kojima H."/>
            <person name="Mochizuki J."/>
            <person name="Kanda M."/>
            <person name="Watanabe T."/>
            <person name="Fukui M."/>
        </authorList>
    </citation>
    <scope>NUCLEOTIDE SEQUENCE</scope>
    <source>
        <strain evidence="2">Am19</strain>
    </source>
</reference>
<evidence type="ECO:0000256" key="1">
    <source>
        <dbReference type="SAM" id="SignalP"/>
    </source>
</evidence>
<sequence length="262" mass="28915">MNRLNQIHNKTVIALPLFLALNAFSFQSQAGWLDQGADLLKSFQESQSSSTNTTSNSALPKDLSTEEIQKAFKQALTQGSETVVNKLSLKDGFNADPKIHIPLPDSLKTVQSTLNQFGMGKYMDDVETKLNRAAEAATPQAKALFLDAIKEMSFDDVKKIYEGPKDSATQYLKSKTAPSLKAKMAPIVENSLNEVGAISAYDKAISKYKNLPFVPDVKTDLLEHVVDEGMNGMFYYIAQEEAAIRKDPIKQSTELLKKVFGN</sequence>
<keyword evidence="3" id="KW-1185">Reference proteome</keyword>
<dbReference type="RefSeq" id="WP_237261935.1">
    <property type="nucleotide sequence ID" value="NZ_AP024202.1"/>
</dbReference>
<feature type="signal peptide" evidence="1">
    <location>
        <begin position="1"/>
        <end position="30"/>
    </location>
</feature>
<dbReference type="Pfam" id="PF13852">
    <property type="entry name" value="DUF4197"/>
    <property type="match status" value="1"/>
</dbReference>
<evidence type="ECO:0000313" key="2">
    <source>
        <dbReference type="EMBL" id="BCN92229.1"/>
    </source>
</evidence>
<dbReference type="Proteomes" id="UP001054820">
    <property type="component" value="Chromosome"/>
</dbReference>
<evidence type="ECO:0008006" key="4">
    <source>
        <dbReference type="Google" id="ProtNLM"/>
    </source>
</evidence>
<organism evidence="2 3">
    <name type="scientific">Thiomicrorhabdus immobilis</name>
    <dbReference type="NCBI Taxonomy" id="2791037"/>
    <lineage>
        <taxon>Bacteria</taxon>
        <taxon>Pseudomonadati</taxon>
        <taxon>Pseudomonadota</taxon>
        <taxon>Gammaproteobacteria</taxon>
        <taxon>Thiotrichales</taxon>
        <taxon>Piscirickettsiaceae</taxon>
        <taxon>Thiomicrorhabdus</taxon>
    </lineage>
</organism>
<feature type="chain" id="PRO_5047120132" description="DUF4197 domain-containing protein" evidence="1">
    <location>
        <begin position="31"/>
        <end position="262"/>
    </location>
</feature>
<protein>
    <recommendedName>
        <fullName evidence="4">DUF4197 domain-containing protein</fullName>
    </recommendedName>
</protein>